<protein>
    <recommendedName>
        <fullName evidence="5 11">Glycerol-3-phosphate dehydrogenase</fullName>
        <ecNumber evidence="5 11">1.1.5.3</ecNumber>
    </recommendedName>
</protein>
<dbReference type="InterPro" id="IPR006076">
    <property type="entry name" value="FAD-dep_OxRdtase"/>
</dbReference>
<keyword evidence="12" id="KW-0732">Signal</keyword>
<feature type="domain" description="FAD dependent oxidoreductase" evidence="13">
    <location>
        <begin position="59"/>
        <end position="430"/>
    </location>
</feature>
<dbReference type="Gene3D" id="3.30.9.10">
    <property type="entry name" value="D-Amino Acid Oxidase, subunit A, domain 2"/>
    <property type="match status" value="1"/>
</dbReference>
<dbReference type="GO" id="GO:0004368">
    <property type="term" value="F:glycerol-3-phosphate dehydrogenase (quinone) activity"/>
    <property type="evidence" value="ECO:0007669"/>
    <property type="project" value="UniProtKB-EC"/>
</dbReference>
<dbReference type="Gene3D" id="1.10.8.870">
    <property type="entry name" value="Alpha-glycerophosphate oxidase, cap domain"/>
    <property type="match status" value="1"/>
</dbReference>
<dbReference type="InterPro" id="IPR000447">
    <property type="entry name" value="G3P_DH_FAD-dep"/>
</dbReference>
<dbReference type="SUPFAM" id="SSF54373">
    <property type="entry name" value="FAD-linked reductases, C-terminal domain"/>
    <property type="match status" value="1"/>
</dbReference>
<evidence type="ECO:0000259" key="13">
    <source>
        <dbReference type="Pfam" id="PF01266"/>
    </source>
</evidence>
<dbReference type="GO" id="GO:0006072">
    <property type="term" value="P:glycerol-3-phosphate metabolic process"/>
    <property type="evidence" value="ECO:0007669"/>
    <property type="project" value="UniProtKB-UniRule"/>
</dbReference>
<evidence type="ECO:0000256" key="1">
    <source>
        <dbReference type="ARBA" id="ARBA00001974"/>
    </source>
</evidence>
<dbReference type="InterPro" id="IPR038299">
    <property type="entry name" value="DAO_C_sf"/>
</dbReference>
<keyword evidence="6 11" id="KW-0285">Flavoprotein</keyword>
<evidence type="ECO:0000256" key="9">
    <source>
        <dbReference type="ARBA" id="ARBA00023002"/>
    </source>
</evidence>
<dbReference type="PROSITE" id="PS00977">
    <property type="entry name" value="FAD_G3PDH_1"/>
    <property type="match status" value="1"/>
</dbReference>
<dbReference type="Pfam" id="PF01266">
    <property type="entry name" value="DAO"/>
    <property type="match status" value="1"/>
</dbReference>
<evidence type="ECO:0000256" key="2">
    <source>
        <dbReference type="ARBA" id="ARBA00004173"/>
    </source>
</evidence>
<organism evidence="15">
    <name type="scientific">Pyramimonas obovata</name>
    <dbReference type="NCBI Taxonomy" id="1411642"/>
    <lineage>
        <taxon>Eukaryota</taxon>
        <taxon>Viridiplantae</taxon>
        <taxon>Chlorophyta</taxon>
        <taxon>Pyramimonadophyceae</taxon>
        <taxon>Pyramimonadales</taxon>
        <taxon>Pyramimonadaceae</taxon>
        <taxon>Pyramimonas</taxon>
        <taxon>Pyramimonas incertae sedis</taxon>
    </lineage>
</organism>
<reference evidence="15" key="1">
    <citation type="submission" date="2021-01" db="EMBL/GenBank/DDBJ databases">
        <authorList>
            <person name="Corre E."/>
            <person name="Pelletier E."/>
            <person name="Niang G."/>
            <person name="Scheremetjew M."/>
            <person name="Finn R."/>
            <person name="Kale V."/>
            <person name="Holt S."/>
            <person name="Cochrane G."/>
            <person name="Meng A."/>
            <person name="Brown T."/>
            <person name="Cohen L."/>
        </authorList>
    </citation>
    <scope>NUCLEOTIDE SEQUENCE</scope>
    <source>
        <strain evidence="15">CCMP722</strain>
    </source>
</reference>
<dbReference type="EMBL" id="HBFA01009756">
    <property type="protein sequence ID" value="CAD8657840.1"/>
    <property type="molecule type" value="Transcribed_RNA"/>
</dbReference>
<comment type="cofactor">
    <cofactor evidence="1 11">
        <name>FAD</name>
        <dbReference type="ChEBI" id="CHEBI:57692"/>
    </cofactor>
</comment>
<evidence type="ECO:0000256" key="8">
    <source>
        <dbReference type="ARBA" id="ARBA00022946"/>
    </source>
</evidence>
<dbReference type="AlphaFoldDB" id="A0A7S0N324"/>
<evidence type="ECO:0000313" key="15">
    <source>
        <dbReference type="EMBL" id="CAD8657840.1"/>
    </source>
</evidence>
<dbReference type="PANTHER" id="PTHR11985">
    <property type="entry name" value="GLYCEROL-3-PHOSPHATE DEHYDROGENASE"/>
    <property type="match status" value="1"/>
</dbReference>
<comment type="subcellular location">
    <subcellularLocation>
        <location evidence="2">Mitochondrion</location>
    </subcellularLocation>
</comment>
<evidence type="ECO:0000256" key="4">
    <source>
        <dbReference type="ARBA" id="ARBA00007330"/>
    </source>
</evidence>
<dbReference type="Pfam" id="PF16901">
    <property type="entry name" value="DAO_C"/>
    <property type="match status" value="1"/>
</dbReference>
<evidence type="ECO:0000256" key="10">
    <source>
        <dbReference type="ARBA" id="ARBA00023128"/>
    </source>
</evidence>
<keyword evidence="7" id="KW-0274">FAD</keyword>
<evidence type="ECO:0000256" key="3">
    <source>
        <dbReference type="ARBA" id="ARBA00005157"/>
    </source>
</evidence>
<keyword evidence="9 11" id="KW-0560">Oxidoreductase</keyword>
<feature type="domain" description="Alpha-glycerophosphate oxidase C-terminal" evidence="14">
    <location>
        <begin position="452"/>
        <end position="580"/>
    </location>
</feature>
<accession>A0A7S0N324</accession>
<name>A0A7S0N324_9CHLO</name>
<evidence type="ECO:0000256" key="11">
    <source>
        <dbReference type="RuleBase" id="RU361217"/>
    </source>
</evidence>
<feature type="chain" id="PRO_5030918459" description="Glycerol-3-phosphate dehydrogenase" evidence="12">
    <location>
        <begin position="20"/>
        <end position="607"/>
    </location>
</feature>
<evidence type="ECO:0000256" key="5">
    <source>
        <dbReference type="ARBA" id="ARBA00013029"/>
    </source>
</evidence>
<keyword evidence="10" id="KW-0496">Mitochondrion</keyword>
<comment type="catalytic activity">
    <reaction evidence="11">
        <text>a quinone + sn-glycerol 3-phosphate = dihydroxyacetone phosphate + a quinol</text>
        <dbReference type="Rhea" id="RHEA:18977"/>
        <dbReference type="ChEBI" id="CHEBI:24646"/>
        <dbReference type="ChEBI" id="CHEBI:57597"/>
        <dbReference type="ChEBI" id="CHEBI:57642"/>
        <dbReference type="ChEBI" id="CHEBI:132124"/>
        <dbReference type="EC" id="1.1.5.3"/>
    </reaction>
</comment>
<comment type="similarity">
    <text evidence="4 11">Belongs to the FAD-dependent glycerol-3-phosphate dehydrogenase family.</text>
</comment>
<proteinExistence type="inferred from homology"/>
<dbReference type="PRINTS" id="PR01001">
    <property type="entry name" value="FADG3PDH"/>
</dbReference>
<dbReference type="InterPro" id="IPR036188">
    <property type="entry name" value="FAD/NAD-bd_sf"/>
</dbReference>
<evidence type="ECO:0000256" key="7">
    <source>
        <dbReference type="ARBA" id="ARBA00022827"/>
    </source>
</evidence>
<dbReference type="SUPFAM" id="SSF51905">
    <property type="entry name" value="FAD/NAD(P)-binding domain"/>
    <property type="match status" value="1"/>
</dbReference>
<gene>
    <name evidence="15" type="ORF">POBO1169_LOCUS5115</name>
</gene>
<dbReference type="Gene3D" id="3.50.50.60">
    <property type="entry name" value="FAD/NAD(P)-binding domain"/>
    <property type="match status" value="1"/>
</dbReference>
<comment type="pathway">
    <text evidence="3">Polyol metabolism; glycerol degradation via glycerol kinase pathway; glycerone phosphate from sn-glycerol 3-phosphate (anaerobic route): step 1/1.</text>
</comment>
<dbReference type="GO" id="GO:0005739">
    <property type="term" value="C:mitochondrion"/>
    <property type="evidence" value="ECO:0007669"/>
    <property type="project" value="UniProtKB-SubCell"/>
</dbReference>
<evidence type="ECO:0000256" key="12">
    <source>
        <dbReference type="SAM" id="SignalP"/>
    </source>
</evidence>
<dbReference type="FunFam" id="1.10.8.870:FF:000004">
    <property type="entry name" value="Glycerol-3-phosphate dehydrogenase"/>
    <property type="match status" value="1"/>
</dbReference>
<sequence>MSLRHGLTVMAGAITVAGASVLYRSREEMDYSDLPWANRLNTPPRRETQIAELKRNAFDLLIIGGGATGAGAALDATMRGLKVALVEQDDFAAGTSSRSTKLIHGGVRYLEKAFWQADYGQLKLVFEALHERKTMIENAKHLSGLLPTMTPCYKFYEVPYYWAGLKLYDLVAYVSGSGIGFSRFVPTSEAKTIFPTLKDKREDGVSLKGTIVYYDGQFDDSRMNVSLACSAAMAGSAVANYTEVLRLTKNQDGKVNGAHVKDDLSGEEYHVAAKVVMNCTGVHSDKIRHMSEASRGKMITPSSGVHVTLPDYYSPDNGTALIVPKTKDGRVVFMLPWLGATIAGTTDAACPVTMRPRASQEEVAFILEAIQDYLTVQVRQQDVLSVWAGIRPLASDPTCTSTENITRDHVVAVEDDGLISVCGGKWTTYRAMAKDAIDAAVACGGLAEKAACRTERLPLVGAVGYTAALFTEVAQNYVVPHRPGAIDTNVAKHLTAAYGDRARQITRIAEERKLGKRLVRGHPMIEAEVVYCVHAEYCLKPMDFLARRTRLAFLDVAATEQALPRVVELMGEALGWSYWRKRRETKEALDFLATFRAPASSEGLLSH</sequence>
<evidence type="ECO:0000256" key="6">
    <source>
        <dbReference type="ARBA" id="ARBA00022630"/>
    </source>
</evidence>
<keyword evidence="8" id="KW-0809">Transit peptide</keyword>
<feature type="signal peptide" evidence="12">
    <location>
        <begin position="1"/>
        <end position="19"/>
    </location>
</feature>
<evidence type="ECO:0000259" key="14">
    <source>
        <dbReference type="Pfam" id="PF16901"/>
    </source>
</evidence>
<dbReference type="InterPro" id="IPR031656">
    <property type="entry name" value="DAO_C"/>
</dbReference>
<dbReference type="PANTHER" id="PTHR11985:SF15">
    <property type="entry name" value="GLYCEROL-3-PHOSPHATE DEHYDROGENASE, MITOCHONDRIAL"/>
    <property type="match status" value="1"/>
</dbReference>
<dbReference type="PROSITE" id="PS00978">
    <property type="entry name" value="FAD_G3PDH_2"/>
    <property type="match status" value="1"/>
</dbReference>
<dbReference type="EC" id="1.1.5.3" evidence="5 11"/>